<evidence type="ECO:0000313" key="10">
    <source>
        <dbReference type="EMBL" id="CAF0744659.1"/>
    </source>
</evidence>
<feature type="transmembrane region" description="Helical" evidence="8">
    <location>
        <begin position="54"/>
        <end position="76"/>
    </location>
</feature>
<dbReference type="Proteomes" id="UP000663844">
    <property type="component" value="Unassembled WGS sequence"/>
</dbReference>
<keyword evidence="2 8" id="KW-0812">Transmembrane</keyword>
<reference evidence="10" key="1">
    <citation type="submission" date="2021-02" db="EMBL/GenBank/DDBJ databases">
        <authorList>
            <person name="Nowell W R."/>
        </authorList>
    </citation>
    <scope>NUCLEOTIDE SEQUENCE</scope>
</reference>
<dbReference type="SUPFAM" id="SSF81321">
    <property type="entry name" value="Family A G protein-coupled receptor-like"/>
    <property type="match status" value="1"/>
</dbReference>
<protein>
    <recommendedName>
        <fullName evidence="9">G-protein coupled receptors family 1 profile domain-containing protein</fullName>
    </recommendedName>
</protein>
<name>A0A813NXM9_9BILA</name>
<keyword evidence="7" id="KW-0807">Transducer</keyword>
<evidence type="ECO:0000256" key="8">
    <source>
        <dbReference type="SAM" id="Phobius"/>
    </source>
</evidence>
<gene>
    <name evidence="10" type="ORF">JYZ213_LOCUS2102</name>
    <name evidence="11" type="ORF">OXD698_LOCUS17301</name>
</gene>
<dbReference type="GO" id="GO:0005886">
    <property type="term" value="C:plasma membrane"/>
    <property type="evidence" value="ECO:0007669"/>
    <property type="project" value="TreeGrafter"/>
</dbReference>
<feature type="transmembrane region" description="Helical" evidence="8">
    <location>
        <begin position="20"/>
        <end position="42"/>
    </location>
</feature>
<keyword evidence="4" id="KW-0297">G-protein coupled receptor</keyword>
<evidence type="ECO:0000313" key="12">
    <source>
        <dbReference type="Proteomes" id="UP000663845"/>
    </source>
</evidence>
<keyword evidence="6" id="KW-0675">Receptor</keyword>
<feature type="transmembrane region" description="Helical" evidence="8">
    <location>
        <begin position="140"/>
        <end position="159"/>
    </location>
</feature>
<feature type="transmembrane region" description="Helical" evidence="8">
    <location>
        <begin position="280"/>
        <end position="301"/>
    </location>
</feature>
<proteinExistence type="predicted"/>
<dbReference type="PANTHER" id="PTHR24243">
    <property type="entry name" value="G-PROTEIN COUPLED RECEPTOR"/>
    <property type="match status" value="1"/>
</dbReference>
<evidence type="ECO:0000256" key="1">
    <source>
        <dbReference type="ARBA" id="ARBA00004141"/>
    </source>
</evidence>
<evidence type="ECO:0000256" key="7">
    <source>
        <dbReference type="ARBA" id="ARBA00023224"/>
    </source>
</evidence>
<dbReference type="InterPro" id="IPR017452">
    <property type="entry name" value="GPCR_Rhodpsn_7TM"/>
</dbReference>
<comment type="subcellular location">
    <subcellularLocation>
        <location evidence="1">Membrane</location>
        <topology evidence="1">Multi-pass membrane protein</topology>
    </subcellularLocation>
</comment>
<dbReference type="Proteomes" id="UP000663845">
    <property type="component" value="Unassembled WGS sequence"/>
</dbReference>
<dbReference type="Gene3D" id="1.20.1070.10">
    <property type="entry name" value="Rhodopsin 7-helix transmembrane proteins"/>
    <property type="match status" value="1"/>
</dbReference>
<evidence type="ECO:0000256" key="5">
    <source>
        <dbReference type="ARBA" id="ARBA00023136"/>
    </source>
</evidence>
<keyword evidence="3 8" id="KW-1133">Transmembrane helix</keyword>
<dbReference type="PROSITE" id="PS50262">
    <property type="entry name" value="G_PROTEIN_RECEP_F1_2"/>
    <property type="match status" value="1"/>
</dbReference>
<dbReference type="EMBL" id="CAJOAZ010001222">
    <property type="protein sequence ID" value="CAF3784067.1"/>
    <property type="molecule type" value="Genomic_DNA"/>
</dbReference>
<evidence type="ECO:0000313" key="11">
    <source>
        <dbReference type="EMBL" id="CAF3784067.1"/>
    </source>
</evidence>
<dbReference type="EMBL" id="CAJNOG010000010">
    <property type="protein sequence ID" value="CAF0744659.1"/>
    <property type="molecule type" value="Genomic_DNA"/>
</dbReference>
<comment type="caution">
    <text evidence="10">The sequence shown here is derived from an EMBL/GenBank/DDBJ whole genome shotgun (WGS) entry which is preliminary data.</text>
</comment>
<accession>A0A813NXM9</accession>
<feature type="transmembrane region" description="Helical" evidence="8">
    <location>
        <begin position="100"/>
        <end position="119"/>
    </location>
</feature>
<evidence type="ECO:0000256" key="3">
    <source>
        <dbReference type="ARBA" id="ARBA00022989"/>
    </source>
</evidence>
<evidence type="ECO:0000259" key="9">
    <source>
        <dbReference type="PROSITE" id="PS50262"/>
    </source>
</evidence>
<dbReference type="AlphaFoldDB" id="A0A813NXM9"/>
<dbReference type="GO" id="GO:0004930">
    <property type="term" value="F:G protein-coupled receptor activity"/>
    <property type="evidence" value="ECO:0007669"/>
    <property type="project" value="UniProtKB-KW"/>
</dbReference>
<organism evidence="10 12">
    <name type="scientific">Adineta steineri</name>
    <dbReference type="NCBI Taxonomy" id="433720"/>
    <lineage>
        <taxon>Eukaryota</taxon>
        <taxon>Metazoa</taxon>
        <taxon>Spiralia</taxon>
        <taxon>Gnathifera</taxon>
        <taxon>Rotifera</taxon>
        <taxon>Eurotatoria</taxon>
        <taxon>Bdelloidea</taxon>
        <taxon>Adinetida</taxon>
        <taxon>Adinetidae</taxon>
        <taxon>Adineta</taxon>
    </lineage>
</organism>
<evidence type="ECO:0000256" key="2">
    <source>
        <dbReference type="ARBA" id="ARBA00022692"/>
    </source>
</evidence>
<feature type="transmembrane region" description="Helical" evidence="8">
    <location>
        <begin position="179"/>
        <end position="201"/>
    </location>
</feature>
<keyword evidence="5 8" id="KW-0472">Membrane</keyword>
<feature type="transmembrane region" description="Helical" evidence="8">
    <location>
        <begin position="236"/>
        <end position="260"/>
    </location>
</feature>
<dbReference type="PANTHER" id="PTHR24243:SF233">
    <property type="entry name" value="THYROTROPIN-RELEASING HORMONE RECEPTOR"/>
    <property type="match status" value="1"/>
</dbReference>
<sequence length="325" mass="37391">MNTTLKSVSSALLDAPYQLNIWFGSFLWLLGNFGNIGNVIIYSHRSYRQQAYGIYLLGEAISDFIYIDFLLLTRILQNGFQISITGHYNFICKIRQFDSVWNPLVSLTLFAFAIIDRILSVQRSNKYRQWSNRVKLSYKICIAIPLFWLVFFVHRLILYNIRNGSCNALPGFYASFDSYVEAGFTALGVPLAMAILAFFLLRSIRSVTQGKVVPVNNNQPIATTTRSNLQQIDSQVAFMLLLQIAISILTRIPYVAQVLYSNITQYWSKSELHIAIENTVIEFIRILSYVFFTTSFYVSIITNGRFRRQVKGLFQKKQVIDHTTQ</sequence>
<evidence type="ECO:0000256" key="4">
    <source>
        <dbReference type="ARBA" id="ARBA00023040"/>
    </source>
</evidence>
<feature type="domain" description="G-protein coupled receptors family 1 profile" evidence="9">
    <location>
        <begin position="34"/>
        <end position="299"/>
    </location>
</feature>
<evidence type="ECO:0000256" key="6">
    <source>
        <dbReference type="ARBA" id="ARBA00023170"/>
    </source>
</evidence>